<reference evidence="1 2" key="1">
    <citation type="journal article" date="2013" name="PLoS Genet.">
        <title>Genomic mechanisms accounting for the adaptation to parasitism in nematode-trapping fungi.</title>
        <authorList>
            <person name="Meerupati T."/>
            <person name="Andersson K.M."/>
            <person name="Friman E."/>
            <person name="Kumar D."/>
            <person name="Tunlid A."/>
            <person name="Ahren D."/>
        </authorList>
    </citation>
    <scope>NUCLEOTIDE SEQUENCE [LARGE SCALE GENOMIC DNA]</scope>
    <source>
        <strain evidence="1 2">CBS 200.50</strain>
    </source>
</reference>
<protein>
    <recommendedName>
        <fullName evidence="3">Terpene synthase</fullName>
    </recommendedName>
</protein>
<dbReference type="SUPFAM" id="SSF48576">
    <property type="entry name" value="Terpenoid synthases"/>
    <property type="match status" value="1"/>
</dbReference>
<reference evidence="2" key="2">
    <citation type="submission" date="2013-04" db="EMBL/GenBank/DDBJ databases">
        <title>Genomic mechanisms accounting for the adaptation to parasitism in nematode-trapping fungi.</title>
        <authorList>
            <person name="Ahren D.G."/>
        </authorList>
    </citation>
    <scope>NUCLEOTIDE SEQUENCE [LARGE SCALE GENOMIC DNA]</scope>
    <source>
        <strain evidence="2">CBS 200.50</strain>
    </source>
</reference>
<sequence>MYQNRFASNADDTSNLLDINHYLVLYDLKGFAEGYELRASKNIKEVERGILEARTDFAKLICPIDDQFWGNENREFFSWSAVAFQLVRPERLAFCSYLMEFGFLYDDHVLESSVDGILNTAVEALDATKPSQMIQSFSTADLPEFQKRVLRGTEEIRANLGAKAMQLDPICGKILLDAWKVMLTVSNSHNNRSAFGNYEEYMSWRLVDSGAIWTGKLMLFGLGVKLTEEEEKVANKVLKHCFVALILSNDYFSFDKELEAAAKSGNMEEDAMSNNSVWLFMHWRNIDVDAAKQLVRGLVIEAEGKFLQDREEFLRTAPPNSDGLARFIEQFTLLVPGNTLWAKHCLRYNKQYRTSPVEAVAVAVA</sequence>
<comment type="caution">
    <text evidence="1">The sequence shown here is derived from an EMBL/GenBank/DDBJ whole genome shotgun (WGS) entry which is preliminary data.</text>
</comment>
<dbReference type="eggNOG" id="ENOG502SHGA">
    <property type="taxonomic scope" value="Eukaryota"/>
</dbReference>
<gene>
    <name evidence="1" type="ORF">H072_10356</name>
</gene>
<dbReference type="EMBL" id="AQGS01000958">
    <property type="protein sequence ID" value="EPS36218.1"/>
    <property type="molecule type" value="Genomic_DNA"/>
</dbReference>
<dbReference type="AlphaFoldDB" id="S8BAP3"/>
<name>S8BAP3_DACHA</name>
<organism evidence="1 2">
    <name type="scientific">Dactylellina haptotyla (strain CBS 200.50)</name>
    <name type="common">Nematode-trapping fungus</name>
    <name type="synonym">Monacrosporium haptotylum</name>
    <dbReference type="NCBI Taxonomy" id="1284197"/>
    <lineage>
        <taxon>Eukaryota</taxon>
        <taxon>Fungi</taxon>
        <taxon>Dikarya</taxon>
        <taxon>Ascomycota</taxon>
        <taxon>Pezizomycotina</taxon>
        <taxon>Orbiliomycetes</taxon>
        <taxon>Orbiliales</taxon>
        <taxon>Orbiliaceae</taxon>
        <taxon>Dactylellina</taxon>
    </lineage>
</organism>
<accession>S8BAP3</accession>
<keyword evidence="2" id="KW-1185">Reference proteome</keyword>
<dbReference type="STRING" id="1284197.S8BAP3"/>
<dbReference type="HOGENOM" id="CLU_042677_0_1_1"/>
<dbReference type="Proteomes" id="UP000015100">
    <property type="component" value="Unassembled WGS sequence"/>
</dbReference>
<proteinExistence type="predicted"/>
<dbReference type="Gene3D" id="1.10.600.10">
    <property type="entry name" value="Farnesyl Diphosphate Synthase"/>
    <property type="match status" value="1"/>
</dbReference>
<dbReference type="OMA" id="YLEFRIL"/>
<dbReference type="Pfam" id="PF19086">
    <property type="entry name" value="Terpene_syn_C_2"/>
    <property type="match status" value="1"/>
</dbReference>
<evidence type="ECO:0000313" key="1">
    <source>
        <dbReference type="EMBL" id="EPS36218.1"/>
    </source>
</evidence>
<dbReference type="OrthoDB" id="6921389at2759"/>
<evidence type="ECO:0000313" key="2">
    <source>
        <dbReference type="Proteomes" id="UP000015100"/>
    </source>
</evidence>
<dbReference type="InterPro" id="IPR008949">
    <property type="entry name" value="Isoprenoid_synthase_dom_sf"/>
</dbReference>
<evidence type="ECO:0008006" key="3">
    <source>
        <dbReference type="Google" id="ProtNLM"/>
    </source>
</evidence>